<dbReference type="FunFam" id="3.30.1360.40:FF:000002">
    <property type="entry name" value="DNA gyrase subunit A"/>
    <property type="match status" value="1"/>
</dbReference>
<evidence type="ECO:0000256" key="4">
    <source>
        <dbReference type="ARBA" id="ARBA00022840"/>
    </source>
</evidence>
<dbReference type="FunFam" id="2.120.10.90:FF:000004">
    <property type="entry name" value="DNA gyrase subunit A"/>
    <property type="match status" value="1"/>
</dbReference>
<evidence type="ECO:0000259" key="10">
    <source>
        <dbReference type="PROSITE" id="PS52040"/>
    </source>
</evidence>
<evidence type="ECO:0000256" key="8">
    <source>
        <dbReference type="HAMAP-Rule" id="MF_01897"/>
    </source>
</evidence>
<dbReference type="PANTHER" id="PTHR43493">
    <property type="entry name" value="DNA GYRASE/TOPOISOMERASE SUBUNIT A"/>
    <property type="match status" value="1"/>
</dbReference>
<proteinExistence type="inferred from homology"/>
<dbReference type="STRING" id="1123392.GCA_000376425_00395"/>
<evidence type="ECO:0000256" key="2">
    <source>
        <dbReference type="ARBA" id="ARBA00008263"/>
    </source>
</evidence>
<evidence type="ECO:0000256" key="5">
    <source>
        <dbReference type="ARBA" id="ARBA00023029"/>
    </source>
</evidence>
<dbReference type="NCBIfam" id="NF004044">
    <property type="entry name" value="PRK05561.1"/>
    <property type="match status" value="1"/>
</dbReference>
<evidence type="ECO:0000256" key="3">
    <source>
        <dbReference type="ARBA" id="ARBA00022741"/>
    </source>
</evidence>
<dbReference type="GO" id="GO:0006265">
    <property type="term" value="P:DNA topological change"/>
    <property type="evidence" value="ECO:0007669"/>
    <property type="project" value="UniProtKB-UniRule"/>
</dbReference>
<keyword evidence="4 8" id="KW-0067">ATP-binding</keyword>
<dbReference type="CDD" id="cd00187">
    <property type="entry name" value="TOP4c"/>
    <property type="match status" value="1"/>
</dbReference>
<dbReference type="EMBL" id="LDUG01000036">
    <property type="protein sequence ID" value="KVW94312.1"/>
    <property type="molecule type" value="Genomic_DNA"/>
</dbReference>
<dbReference type="GO" id="GO:0034335">
    <property type="term" value="F:DNA negative supercoiling activity"/>
    <property type="evidence" value="ECO:0007669"/>
    <property type="project" value="UniProtKB-ARBA"/>
</dbReference>
<dbReference type="GO" id="GO:0006261">
    <property type="term" value="P:DNA-templated DNA replication"/>
    <property type="evidence" value="ECO:0007669"/>
    <property type="project" value="UniProtKB-UniRule"/>
</dbReference>
<dbReference type="InterPro" id="IPR005743">
    <property type="entry name" value="GyrA"/>
</dbReference>
<dbReference type="RefSeq" id="WP_059757450.1">
    <property type="nucleotide sequence ID" value="NZ_LDUG01000036.1"/>
</dbReference>
<dbReference type="InterPro" id="IPR013757">
    <property type="entry name" value="Topo_IIA_A_a_sf"/>
</dbReference>
<protein>
    <recommendedName>
        <fullName evidence="8">DNA gyrase subunit A</fullName>
        <ecNumber evidence="8">5.6.2.2</ecNumber>
    </recommendedName>
</protein>
<dbReference type="Proteomes" id="UP000064243">
    <property type="component" value="Unassembled WGS sequence"/>
</dbReference>
<evidence type="ECO:0000256" key="1">
    <source>
        <dbReference type="ARBA" id="ARBA00000185"/>
    </source>
</evidence>
<comment type="function">
    <text evidence="8">A type II topoisomerase that negatively supercoils closed circular double-stranded (ds) DNA in an ATP-dependent manner to modulate DNA topology and maintain chromosomes in an underwound state. Negative supercoiling favors strand separation, and DNA replication, transcription, recombination and repair, all of which involve strand separation. Also able to catalyze the interconversion of other topological isomers of dsDNA rings, including catenanes and knotted rings. Type II topoisomerases break and join 2 DNA strands simultaneously in an ATP-dependent manner.</text>
</comment>
<dbReference type="SUPFAM" id="SSF101904">
    <property type="entry name" value="GyrA/ParC C-terminal domain-like"/>
    <property type="match status" value="1"/>
</dbReference>
<name>A0A106BKT7_THIDE</name>
<dbReference type="InterPro" id="IPR050220">
    <property type="entry name" value="Type_II_DNA_Topoisomerases"/>
</dbReference>
<dbReference type="GO" id="GO:0003677">
    <property type="term" value="F:DNA binding"/>
    <property type="evidence" value="ECO:0007669"/>
    <property type="project" value="UniProtKB-UniRule"/>
</dbReference>
<dbReference type="PANTHER" id="PTHR43493:SF5">
    <property type="entry name" value="DNA GYRASE SUBUNIT A, CHLOROPLASTIC_MITOCHONDRIAL"/>
    <property type="match status" value="1"/>
</dbReference>
<dbReference type="NCBIfam" id="NF004043">
    <property type="entry name" value="PRK05560.1"/>
    <property type="match status" value="1"/>
</dbReference>
<evidence type="ECO:0000256" key="7">
    <source>
        <dbReference type="ARBA" id="ARBA00023235"/>
    </source>
</evidence>
<dbReference type="PATRIC" id="fig|36861.3.peg.2406"/>
<keyword evidence="6 8" id="KW-0238">DNA-binding</keyword>
<dbReference type="AlphaFoldDB" id="A0A106BKT7"/>
<accession>A0A106BKT7</accession>
<keyword evidence="7 8" id="KW-0413">Isomerase</keyword>
<dbReference type="InterPro" id="IPR002205">
    <property type="entry name" value="Topo_IIA_dom_A"/>
</dbReference>
<reference evidence="11 12" key="1">
    <citation type="journal article" date="2015" name="Appl. Environ. Microbiol.">
        <title>Aerobic and Anaerobic Thiosulfate Oxidation by a Cold-Adapted, Subglacial Chemoautotroph.</title>
        <authorList>
            <person name="Harrold Z.R."/>
            <person name="Skidmore M.L."/>
            <person name="Hamilton T.L."/>
            <person name="Desch L."/>
            <person name="Amada K."/>
            <person name="van Gelder W."/>
            <person name="Glover K."/>
            <person name="Roden E.E."/>
            <person name="Boyd E.S."/>
        </authorList>
    </citation>
    <scope>NUCLEOTIDE SEQUENCE [LARGE SCALE GENOMIC DNA]</scope>
    <source>
        <strain evidence="11 12">RG</strain>
    </source>
</reference>
<dbReference type="InterPro" id="IPR013760">
    <property type="entry name" value="Topo_IIA-like_dom_sf"/>
</dbReference>
<gene>
    <name evidence="8" type="primary">gyrA</name>
    <name evidence="11" type="ORF">ABW22_13090</name>
</gene>
<comment type="miscellaneous">
    <text evidence="8">Few gyrases are as efficient as E.coli at forming negative supercoils. Not all organisms have 2 type II topoisomerases; in organisms with a single type II topoisomerase this enzyme also has to decatenate newly replicated chromosomes.</text>
</comment>
<comment type="subunit">
    <text evidence="8">Heterotetramer, composed of two GyrA and two GyrB chains. In the heterotetramer, GyrA contains the active site tyrosine that forms a transient covalent intermediate with DNA, while GyrB binds cofactors and catalyzes ATP hydrolysis.</text>
</comment>
<dbReference type="Gene3D" id="1.10.268.10">
    <property type="entry name" value="Topoisomerase, domain 3"/>
    <property type="match status" value="1"/>
</dbReference>
<comment type="catalytic activity">
    <reaction evidence="1 8 9">
        <text>ATP-dependent breakage, passage and rejoining of double-stranded DNA.</text>
        <dbReference type="EC" id="5.6.2.2"/>
    </reaction>
</comment>
<keyword evidence="3 8" id="KW-0547">Nucleotide-binding</keyword>
<dbReference type="GO" id="GO:0009330">
    <property type="term" value="C:DNA topoisomerase type II (double strand cut, ATP-hydrolyzing) complex"/>
    <property type="evidence" value="ECO:0007669"/>
    <property type="project" value="TreeGrafter"/>
</dbReference>
<dbReference type="Gene3D" id="2.120.10.90">
    <property type="entry name" value="DNA gyrase/topoisomerase IV, subunit A, C-terminal"/>
    <property type="match status" value="1"/>
</dbReference>
<dbReference type="NCBIfam" id="TIGR01063">
    <property type="entry name" value="gyrA"/>
    <property type="match status" value="1"/>
</dbReference>
<evidence type="ECO:0000256" key="9">
    <source>
        <dbReference type="PROSITE-ProRule" id="PRU01384"/>
    </source>
</evidence>
<dbReference type="GO" id="GO:0005694">
    <property type="term" value="C:chromosome"/>
    <property type="evidence" value="ECO:0007669"/>
    <property type="project" value="InterPro"/>
</dbReference>
<keyword evidence="12" id="KW-1185">Reference proteome</keyword>
<dbReference type="InterPro" id="IPR006691">
    <property type="entry name" value="GyrA/parC_rep"/>
</dbReference>
<dbReference type="SMART" id="SM00434">
    <property type="entry name" value="TOP4c"/>
    <property type="match status" value="1"/>
</dbReference>
<dbReference type="GO" id="GO:0005737">
    <property type="term" value="C:cytoplasm"/>
    <property type="evidence" value="ECO:0007669"/>
    <property type="project" value="UniProtKB-SubCell"/>
</dbReference>
<dbReference type="FunFam" id="3.90.199.10:FF:000001">
    <property type="entry name" value="DNA gyrase subunit A"/>
    <property type="match status" value="1"/>
</dbReference>
<dbReference type="InterPro" id="IPR035516">
    <property type="entry name" value="Gyrase/topoIV_suA_C"/>
</dbReference>
<evidence type="ECO:0000313" key="11">
    <source>
        <dbReference type="EMBL" id="KVW94312.1"/>
    </source>
</evidence>
<feature type="domain" description="Topo IIA-type catalytic" evidence="10">
    <location>
        <begin position="34"/>
        <end position="534"/>
    </location>
</feature>
<dbReference type="InterPro" id="IPR013758">
    <property type="entry name" value="Topo_IIA_A/C_ab"/>
</dbReference>
<dbReference type="eggNOG" id="COG0188">
    <property type="taxonomic scope" value="Bacteria"/>
</dbReference>
<dbReference type="Pfam" id="PF00521">
    <property type="entry name" value="DNA_topoisoIV"/>
    <property type="match status" value="1"/>
</dbReference>
<dbReference type="Gene3D" id="3.30.1360.40">
    <property type="match status" value="1"/>
</dbReference>
<dbReference type="PROSITE" id="PS52040">
    <property type="entry name" value="TOPO_IIA"/>
    <property type="match status" value="1"/>
</dbReference>
<comment type="caution">
    <text evidence="11">The sequence shown here is derived from an EMBL/GenBank/DDBJ whole genome shotgun (WGS) entry which is preliminary data.</text>
</comment>
<dbReference type="Gene3D" id="3.90.199.10">
    <property type="entry name" value="Topoisomerase II, domain 5"/>
    <property type="match status" value="1"/>
</dbReference>
<dbReference type="GO" id="GO:0005524">
    <property type="term" value="F:ATP binding"/>
    <property type="evidence" value="ECO:0007669"/>
    <property type="project" value="UniProtKB-UniRule"/>
</dbReference>
<feature type="short sequence motif" description="GyrA-box" evidence="8">
    <location>
        <begin position="561"/>
        <end position="567"/>
    </location>
</feature>
<evidence type="ECO:0000313" key="12">
    <source>
        <dbReference type="Proteomes" id="UP000064243"/>
    </source>
</evidence>
<comment type="similarity">
    <text evidence="2 8">Belongs to the type II topoisomerase GyrA/ParC subunit family.</text>
</comment>
<dbReference type="EC" id="5.6.2.2" evidence="8"/>
<dbReference type="HAMAP" id="MF_01897">
    <property type="entry name" value="GyrA"/>
    <property type="match status" value="1"/>
</dbReference>
<dbReference type="SUPFAM" id="SSF56719">
    <property type="entry name" value="Type II DNA topoisomerase"/>
    <property type="match status" value="1"/>
</dbReference>
<keyword evidence="5 8" id="KW-0799">Topoisomerase</keyword>
<keyword evidence="8" id="KW-0963">Cytoplasm</keyword>
<dbReference type="OrthoDB" id="9806486at2"/>
<evidence type="ECO:0000256" key="6">
    <source>
        <dbReference type="ARBA" id="ARBA00023125"/>
    </source>
</evidence>
<comment type="subcellular location">
    <subcellularLocation>
        <location evidence="8">Cytoplasm</location>
    </subcellularLocation>
</comment>
<organism evidence="11 12">
    <name type="scientific">Thiobacillus denitrificans</name>
    <dbReference type="NCBI Taxonomy" id="36861"/>
    <lineage>
        <taxon>Bacteria</taxon>
        <taxon>Pseudomonadati</taxon>
        <taxon>Pseudomonadota</taxon>
        <taxon>Betaproteobacteria</taxon>
        <taxon>Nitrosomonadales</taxon>
        <taxon>Thiobacillaceae</taxon>
        <taxon>Thiobacillus</taxon>
    </lineage>
</organism>
<sequence length="852" mass="95138">MEQFAKETLPVSLEDEMRRSYLDYAMSVIVGRALPDVRDGLKPVHRRVLFAMHELSNDWNKAYKKSARVVGDVIGKYHPHGDTAVYDTMVRMAQDFSLRYPLIDGQGNFGSVDGDNAAAMRYTEVRMSRIAHELLADLDKETVDFGPNYDGSEHEPLVMPTKIPNLLINGSSGIAVGMATNIPPHNLTDICTALFALLDDPETDIESLIAIVKAPDFPTAGIIYGLSGVRDGYRTGRGRVVMRATCHFEDVGREGGKQAIIIDELPYQVNKANLLIKIGELVREKQIEGIADLRDESDKSGMRVYIELKRGENADVILNNLYKQTQMQDTFGMNMVALIDGQPRLLNLRQMLDAFLRHRREVVTRRTVFDLRKARERGHILEGLAVALANVDEIVELIKSSETPVIAKERLLGRAWKSAMVEEMLARIDPEFSRPVNIGPEFGLHADGYHLSEIQAQRILEMQLQRLTNLESDKIIGEYKEIMAKIADLLDILANPARITQIIRDELTQIQEQFGDARRSAIVENAQDMSMEDLIKPEEMVVTLSHGGYMKTQPMDDYRAQKRGGRGKQAAGTKDEDFIEKMFVANTHDYILCFSNRGRLYWLKVYNVPQGGRGARGKPIVNLLPLEEGEKINALLPVKAFDDDHYVFMATSNGIVKKTPLSDFSRPRTAGIIAVGLDDKDFLIGASITDGRHDVMLFSDGGKAVRFDENDVRPMGRTARGVIGMKLAKGKKLISLLVAEDENDFVLTATENGFGKRTPIGEYTRHARATQGMIAIQTSERNGRVVAATLVKPDDEIMLITTGGVLIRTRVKEIRSMSRSTQGVTLINLDKGEKLISLEKVAETDNEEELGE</sequence>
<dbReference type="Pfam" id="PF03989">
    <property type="entry name" value="DNA_gyraseA_C"/>
    <property type="match status" value="6"/>
</dbReference>
<feature type="active site" description="O-(5'-phospho-DNA)-tyrosine intermediate" evidence="8 9">
    <location>
        <position position="122"/>
    </location>
</feature>